<comment type="caution">
    <text evidence="2">The sequence shown here is derived from an EMBL/GenBank/DDBJ whole genome shotgun (WGS) entry which is preliminary data.</text>
</comment>
<feature type="region of interest" description="Disordered" evidence="1">
    <location>
        <begin position="90"/>
        <end position="125"/>
    </location>
</feature>
<gene>
    <name evidence="2" type="ORF">Ciccas_010758</name>
</gene>
<evidence type="ECO:0000313" key="3">
    <source>
        <dbReference type="Proteomes" id="UP001626550"/>
    </source>
</evidence>
<proteinExistence type="predicted"/>
<evidence type="ECO:0000313" key="2">
    <source>
        <dbReference type="EMBL" id="KAL3310670.1"/>
    </source>
</evidence>
<accession>A0ABD2PTA7</accession>
<protein>
    <submittedName>
        <fullName evidence="2">Uncharacterized protein</fullName>
    </submittedName>
</protein>
<name>A0ABD2PTA7_9PLAT</name>
<feature type="compositionally biased region" description="Low complexity" evidence="1">
    <location>
        <begin position="95"/>
        <end position="107"/>
    </location>
</feature>
<sequence>MVETRSSKEIRKLSATTLSSLQQARHIAAGHLPKHNSSTYFAAANVKRTQQTRPSPKVPPRRHGSNPEPLPRQSQRNLQHVSDIRNGTSNVYRASSSSKSSSSFTSTPERHPSQPDLGPSELDDPFLGISFANRQFMMLRKKAAEYQQVSANNNDQSPPIPFGDTEVYQAPVSNAQDMKQHLTDEVCEAEQLIQRMMQSETEQSAENLDELLSSLQRIAEFKLLTEENSKEIERLVQRLNDSSVDTPFNELLALLDSLKTYL</sequence>
<dbReference type="EMBL" id="JBJKFK010002753">
    <property type="protein sequence ID" value="KAL3310670.1"/>
    <property type="molecule type" value="Genomic_DNA"/>
</dbReference>
<evidence type="ECO:0000256" key="1">
    <source>
        <dbReference type="SAM" id="MobiDB-lite"/>
    </source>
</evidence>
<dbReference type="Proteomes" id="UP001626550">
    <property type="component" value="Unassembled WGS sequence"/>
</dbReference>
<dbReference type="AlphaFoldDB" id="A0ABD2PTA7"/>
<feature type="region of interest" description="Disordered" evidence="1">
    <location>
        <begin position="28"/>
        <end position="78"/>
    </location>
</feature>
<reference evidence="2 3" key="1">
    <citation type="submission" date="2024-11" db="EMBL/GenBank/DDBJ databases">
        <title>Adaptive evolution of stress response genes in parasites aligns with host niche diversity.</title>
        <authorList>
            <person name="Hahn C."/>
            <person name="Resl P."/>
        </authorList>
    </citation>
    <scope>NUCLEOTIDE SEQUENCE [LARGE SCALE GENOMIC DNA]</scope>
    <source>
        <strain evidence="2">EGGRZ-B1_66</strain>
        <tissue evidence="2">Body</tissue>
    </source>
</reference>
<organism evidence="2 3">
    <name type="scientific">Cichlidogyrus casuarinus</name>
    <dbReference type="NCBI Taxonomy" id="1844966"/>
    <lineage>
        <taxon>Eukaryota</taxon>
        <taxon>Metazoa</taxon>
        <taxon>Spiralia</taxon>
        <taxon>Lophotrochozoa</taxon>
        <taxon>Platyhelminthes</taxon>
        <taxon>Monogenea</taxon>
        <taxon>Monopisthocotylea</taxon>
        <taxon>Dactylogyridea</taxon>
        <taxon>Ancyrocephalidae</taxon>
        <taxon>Cichlidogyrus</taxon>
    </lineage>
</organism>
<keyword evidence="3" id="KW-1185">Reference proteome</keyword>